<dbReference type="InterPro" id="IPR040788">
    <property type="entry name" value="HEPN_MAE_28990"/>
</dbReference>
<proteinExistence type="predicted"/>
<dbReference type="Proteomes" id="UP001595999">
    <property type="component" value="Unassembled WGS sequence"/>
</dbReference>
<keyword evidence="3" id="KW-1185">Reference proteome</keyword>
<dbReference type="RefSeq" id="WP_231462678.1">
    <property type="nucleotide sequence ID" value="NZ_JAJOHW010000082.1"/>
</dbReference>
<evidence type="ECO:0000313" key="2">
    <source>
        <dbReference type="EMBL" id="MFC4490302.1"/>
    </source>
</evidence>
<name>A0ABV8ZTM9_9NEIS</name>
<accession>A0ABV8ZTM9</accession>
<reference evidence="3" key="1">
    <citation type="journal article" date="2019" name="Int. J. Syst. Evol. Microbiol.">
        <title>The Global Catalogue of Microorganisms (GCM) 10K type strain sequencing project: providing services to taxonomists for standard genome sequencing and annotation.</title>
        <authorList>
            <consortium name="The Broad Institute Genomics Platform"/>
            <consortium name="The Broad Institute Genome Sequencing Center for Infectious Disease"/>
            <person name="Wu L."/>
            <person name="Ma J."/>
        </authorList>
    </citation>
    <scope>NUCLEOTIDE SEQUENCE [LARGE SCALE GENOMIC DNA]</scope>
    <source>
        <strain evidence="3">CGMCC 4.7608</strain>
    </source>
</reference>
<evidence type="ECO:0000259" key="1">
    <source>
        <dbReference type="Pfam" id="PF18737"/>
    </source>
</evidence>
<evidence type="ECO:0000313" key="3">
    <source>
        <dbReference type="Proteomes" id="UP001595999"/>
    </source>
</evidence>
<comment type="caution">
    <text evidence="2">The sequence shown here is derived from an EMBL/GenBank/DDBJ whole genome shotgun (WGS) entry which is preliminary data.</text>
</comment>
<gene>
    <name evidence="2" type="ORF">ACFO0R_11775</name>
</gene>
<sequence length="215" mass="24668">MSDVILNEISERFRQAKDLIDFAKRLEEGCDARSSCIKGMVFVSLYAVVEFSVTRTCEYYFEKIHMSEKKFSEFTTGVACLMLEPFFKSLIEKKDLFSKKNVLDKFFLGNAVPIGVGVYPVSSSANIGYVQIKDMWRLIGLPGEGKPQGVTGVYFDEIKDKRNAVSHGRVTAQEVGARYSIMDLEKRLDFVEKFYVHLLEAFSSYYERKHYLCDC</sequence>
<dbReference type="Pfam" id="PF18737">
    <property type="entry name" value="HEPN_MAE_28990"/>
    <property type="match status" value="1"/>
</dbReference>
<protein>
    <submittedName>
        <fullName evidence="2">MAE_28990/MAE_18760 family HEPN-like nuclease</fullName>
    </submittedName>
</protein>
<organism evidence="2 3">
    <name type="scientific">Chromobacterium aquaticum</name>
    <dbReference type="NCBI Taxonomy" id="467180"/>
    <lineage>
        <taxon>Bacteria</taxon>
        <taxon>Pseudomonadati</taxon>
        <taxon>Pseudomonadota</taxon>
        <taxon>Betaproteobacteria</taxon>
        <taxon>Neisseriales</taxon>
        <taxon>Chromobacteriaceae</taxon>
        <taxon>Chromobacterium</taxon>
    </lineage>
</organism>
<dbReference type="EMBL" id="JBHSEK010000006">
    <property type="protein sequence ID" value="MFC4490302.1"/>
    <property type="molecule type" value="Genomic_DNA"/>
</dbReference>
<feature type="domain" description="MAE-28990/MAE-18760-like HEPN" evidence="1">
    <location>
        <begin position="1"/>
        <end position="211"/>
    </location>
</feature>